<dbReference type="InterPro" id="IPR045034">
    <property type="entry name" value="O-acyltransferase_WSD1-like"/>
</dbReference>
<dbReference type="PANTHER" id="PTHR31650:SF1">
    <property type="entry name" value="WAX ESTER SYNTHASE_DIACYLGLYCEROL ACYLTRANSFERASE 4-RELATED"/>
    <property type="match status" value="1"/>
</dbReference>
<keyword evidence="3" id="KW-1185">Reference proteome</keyword>
<protein>
    <recommendedName>
        <fullName evidence="1">O-acyltransferase WSD1 C-terminal domain-containing protein</fullName>
    </recommendedName>
</protein>
<dbReference type="AlphaFoldDB" id="A0A9N9MH08"/>
<dbReference type="GO" id="GO:0008374">
    <property type="term" value="F:O-acyltransferase activity"/>
    <property type="evidence" value="ECO:0007669"/>
    <property type="project" value="InterPro"/>
</dbReference>
<reference evidence="2" key="1">
    <citation type="submission" date="2022-01" db="EMBL/GenBank/DDBJ databases">
        <authorList>
            <person name="King R."/>
        </authorList>
    </citation>
    <scope>NUCLEOTIDE SEQUENCE</scope>
</reference>
<dbReference type="InterPro" id="IPR009721">
    <property type="entry name" value="O-acyltransferase_WSD1_C"/>
</dbReference>
<dbReference type="GO" id="GO:0005886">
    <property type="term" value="C:plasma membrane"/>
    <property type="evidence" value="ECO:0007669"/>
    <property type="project" value="TreeGrafter"/>
</dbReference>
<organism evidence="2 3">
    <name type="scientific">Ceutorhynchus assimilis</name>
    <name type="common">cabbage seed weevil</name>
    <dbReference type="NCBI Taxonomy" id="467358"/>
    <lineage>
        <taxon>Eukaryota</taxon>
        <taxon>Metazoa</taxon>
        <taxon>Ecdysozoa</taxon>
        <taxon>Arthropoda</taxon>
        <taxon>Hexapoda</taxon>
        <taxon>Insecta</taxon>
        <taxon>Pterygota</taxon>
        <taxon>Neoptera</taxon>
        <taxon>Endopterygota</taxon>
        <taxon>Coleoptera</taxon>
        <taxon>Polyphaga</taxon>
        <taxon>Cucujiformia</taxon>
        <taxon>Curculionidae</taxon>
        <taxon>Ceutorhynchinae</taxon>
        <taxon>Ceutorhynchus</taxon>
    </lineage>
</organism>
<sequence length="454" mass="51410">MSCTITTVFIVKTEKEKNIFNDVRLRLKEKIFDEPNWYPKLSHSIHDFGGYAYLLNNNREVDDAVKLMAVPSNVQFDEEYLKTITAEINSSELSINNSLLWYVYVSDKPLQNQGNDNFYRYSIIFRFHHAVGDGTSLVALLIRLLGTESSQNYNEKLFKKLFAGKNSEPGKNRTYKYYLLNMFKFIQFWFTVIFISIGRFQNKNLLEPADKNALHSSKLSGKKTVAWGTEDYPECLNMVKNVKNRLPNATFSIVVATAISNSMTSFFKRNSLPVPDFTTGLMIILLKFPDTVPSKQVRLENKATTLLLDLPSTHKSESLLSALKNVTMQMESQLSYADALVVRFAAAELFGYLPINLGNEIVGFNKQTFILTNVPGGSVIKIFDGCVVEKVIPIAPNLRHAAVSFALLTYDDRFQIGLLVDKALVNSQDEAKKIVDDILESIKVLDKESQLLLD</sequence>
<dbReference type="PANTHER" id="PTHR31650">
    <property type="entry name" value="O-ACYLTRANSFERASE (WSD1-LIKE) FAMILY PROTEIN"/>
    <property type="match status" value="1"/>
</dbReference>
<proteinExistence type="predicted"/>
<dbReference type="EMBL" id="OU892277">
    <property type="protein sequence ID" value="CAG9760119.1"/>
    <property type="molecule type" value="Genomic_DNA"/>
</dbReference>
<feature type="domain" description="O-acyltransferase WSD1 C-terminal" evidence="1">
    <location>
        <begin position="301"/>
        <end position="443"/>
    </location>
</feature>
<accession>A0A9N9MH08</accession>
<evidence type="ECO:0000259" key="1">
    <source>
        <dbReference type="Pfam" id="PF06974"/>
    </source>
</evidence>
<evidence type="ECO:0000313" key="2">
    <source>
        <dbReference type="EMBL" id="CAG9760119.1"/>
    </source>
</evidence>
<dbReference type="Proteomes" id="UP001152799">
    <property type="component" value="Chromosome 1"/>
</dbReference>
<name>A0A9N9MH08_9CUCU</name>
<dbReference type="OrthoDB" id="619536at2759"/>
<dbReference type="GO" id="GO:0019432">
    <property type="term" value="P:triglyceride biosynthetic process"/>
    <property type="evidence" value="ECO:0007669"/>
    <property type="project" value="TreeGrafter"/>
</dbReference>
<gene>
    <name evidence="2" type="ORF">CEUTPL_LOCUS855</name>
</gene>
<dbReference type="Pfam" id="PF06974">
    <property type="entry name" value="WS_DGAT_C"/>
    <property type="match status" value="1"/>
</dbReference>
<evidence type="ECO:0000313" key="3">
    <source>
        <dbReference type="Proteomes" id="UP001152799"/>
    </source>
</evidence>